<feature type="region of interest" description="Disordered" evidence="1">
    <location>
        <begin position="133"/>
        <end position="167"/>
    </location>
</feature>
<feature type="compositionally biased region" description="Polar residues" evidence="1">
    <location>
        <begin position="158"/>
        <end position="167"/>
    </location>
</feature>
<accession>A0A9W9AM39</accession>
<evidence type="ECO:0000313" key="3">
    <source>
        <dbReference type="Proteomes" id="UP001150266"/>
    </source>
</evidence>
<evidence type="ECO:0000313" key="2">
    <source>
        <dbReference type="EMBL" id="KAJ4483822.1"/>
    </source>
</evidence>
<dbReference type="AlphaFoldDB" id="A0A9W9AM39"/>
<name>A0A9W9AM39_9AGAR</name>
<keyword evidence="3" id="KW-1185">Reference proteome</keyword>
<dbReference type="EMBL" id="JAOTPV010000004">
    <property type="protein sequence ID" value="KAJ4483822.1"/>
    <property type="molecule type" value="Genomic_DNA"/>
</dbReference>
<comment type="caution">
    <text evidence="2">The sequence shown here is derived from an EMBL/GenBank/DDBJ whole genome shotgun (WGS) entry which is preliminary data.</text>
</comment>
<dbReference type="Proteomes" id="UP001150266">
    <property type="component" value="Unassembled WGS sequence"/>
</dbReference>
<organism evidence="2 3">
    <name type="scientific">Lentinula aciculospora</name>
    <dbReference type="NCBI Taxonomy" id="153920"/>
    <lineage>
        <taxon>Eukaryota</taxon>
        <taxon>Fungi</taxon>
        <taxon>Dikarya</taxon>
        <taxon>Basidiomycota</taxon>
        <taxon>Agaricomycotina</taxon>
        <taxon>Agaricomycetes</taxon>
        <taxon>Agaricomycetidae</taxon>
        <taxon>Agaricales</taxon>
        <taxon>Marasmiineae</taxon>
        <taxon>Omphalotaceae</taxon>
        <taxon>Lentinula</taxon>
    </lineage>
</organism>
<feature type="compositionally biased region" description="Basic residues" evidence="1">
    <location>
        <begin position="141"/>
        <end position="155"/>
    </location>
</feature>
<gene>
    <name evidence="2" type="ORF">J3R30DRAFT_3284672</name>
</gene>
<dbReference type="OrthoDB" id="5582146at2759"/>
<evidence type="ECO:0000256" key="1">
    <source>
        <dbReference type="SAM" id="MobiDB-lite"/>
    </source>
</evidence>
<protein>
    <submittedName>
        <fullName evidence="2">Uncharacterized protein</fullName>
    </submittedName>
</protein>
<reference evidence="2" key="1">
    <citation type="submission" date="2022-08" db="EMBL/GenBank/DDBJ databases">
        <title>A Global Phylogenomic Analysis of the Shiitake Genus Lentinula.</title>
        <authorList>
            <consortium name="DOE Joint Genome Institute"/>
            <person name="Sierra-Patev S."/>
            <person name="Min B."/>
            <person name="Naranjo-Ortiz M."/>
            <person name="Looney B."/>
            <person name="Konkel Z."/>
            <person name="Slot J.C."/>
            <person name="Sakamoto Y."/>
            <person name="Steenwyk J.L."/>
            <person name="Rokas A."/>
            <person name="Carro J."/>
            <person name="Camarero S."/>
            <person name="Ferreira P."/>
            <person name="Molpeceres G."/>
            <person name="Ruiz-Duenas F.J."/>
            <person name="Serrano A."/>
            <person name="Henrissat B."/>
            <person name="Drula E."/>
            <person name="Hughes K.W."/>
            <person name="Mata J.L."/>
            <person name="Ishikawa N.K."/>
            <person name="Vargas-Isla R."/>
            <person name="Ushijima S."/>
            <person name="Smith C.A."/>
            <person name="Ahrendt S."/>
            <person name="Andreopoulos W."/>
            <person name="He G."/>
            <person name="Labutti K."/>
            <person name="Lipzen A."/>
            <person name="Ng V."/>
            <person name="Riley R."/>
            <person name="Sandor L."/>
            <person name="Barry K."/>
            <person name="Martinez A.T."/>
            <person name="Xiao Y."/>
            <person name="Gibbons J.G."/>
            <person name="Terashima K."/>
            <person name="Grigoriev I.V."/>
            <person name="Hibbett D.S."/>
        </authorList>
    </citation>
    <scope>NUCLEOTIDE SEQUENCE</scope>
    <source>
        <strain evidence="2">JLM2183</strain>
    </source>
</reference>
<proteinExistence type="predicted"/>
<sequence>MSNVINFPFTNIGTPSFLPLLLTYVRNASTGPPIEPVIFQSILLCLIAGNKHLILRTVEDDIGLVVKLAVKVGGLTRILVRTLTTVFGILTHRIRINRRADSLIQDLSASPGVSTFVRSLFIPVPGANFSQDEASTLTGHGARKYRKRPGSRSRSRSATIRSMPNQYTKSLSYPNDLLSAKSLSLAPSLSLTASEPVRDHSVPSVTGVVSPTHLNTASRNSSLSAIPQPTFPHSYSDPTPFRVVRDSTQIQLPGALVLSGLENATLASQRALTEVLTEARVVLDDPDLSGVWPLPKDFILVYVCPPDERERPLIHKSLLDKFSLSATVSLHPTFRSVAKNFFRPVSHRASPILSPSPQVANWSPNFTAPLSAQSLPHRHISPGIMTPSNGLQAVITAEAMNLLKEVYSQVRIPSTLHLYISDLFSAARHHHQMEGRLVSITAINDASELSRAARVLGGDPTGMELINDTLRVDDGRTDDNSTTGDGASDERFSKVLNDVGSAFVVIDPRMDIETQLAEAQEDSYSVRVRALPIVLDVTQADIARIVPRVLTHRLRVRDGPEDEVLASAVFGATFSAALRKEGRGRKRERNCVSVKELLIGILQEV</sequence>